<keyword evidence="1" id="KW-0472">Membrane</keyword>
<dbReference type="Proteomes" id="UP000269721">
    <property type="component" value="Unassembled WGS sequence"/>
</dbReference>
<proteinExistence type="predicted"/>
<keyword evidence="1" id="KW-1133">Transmembrane helix</keyword>
<evidence type="ECO:0000259" key="2">
    <source>
        <dbReference type="PROSITE" id="PS50275"/>
    </source>
</evidence>
<dbReference type="GO" id="GO:0005783">
    <property type="term" value="C:endoplasmic reticulum"/>
    <property type="evidence" value="ECO:0007669"/>
    <property type="project" value="TreeGrafter"/>
</dbReference>
<keyword evidence="4" id="KW-1185">Reference proteome</keyword>
<dbReference type="OrthoDB" id="405996at2759"/>
<evidence type="ECO:0000313" key="3">
    <source>
        <dbReference type="EMBL" id="RKO87599.1"/>
    </source>
</evidence>
<dbReference type="GO" id="GO:0046856">
    <property type="term" value="P:phosphatidylinositol dephosphorylation"/>
    <property type="evidence" value="ECO:0007669"/>
    <property type="project" value="TreeGrafter"/>
</dbReference>
<organism evidence="3 4">
    <name type="scientific">Blyttiomyces helicus</name>
    <dbReference type="NCBI Taxonomy" id="388810"/>
    <lineage>
        <taxon>Eukaryota</taxon>
        <taxon>Fungi</taxon>
        <taxon>Fungi incertae sedis</taxon>
        <taxon>Chytridiomycota</taxon>
        <taxon>Chytridiomycota incertae sedis</taxon>
        <taxon>Chytridiomycetes</taxon>
        <taxon>Chytridiomycetes incertae sedis</taxon>
        <taxon>Blyttiomyces</taxon>
    </lineage>
</organism>
<feature type="transmembrane region" description="Helical" evidence="1">
    <location>
        <begin position="159"/>
        <end position="181"/>
    </location>
</feature>
<dbReference type="EMBL" id="KZ997302">
    <property type="protein sequence ID" value="RKO87599.1"/>
    <property type="molecule type" value="Genomic_DNA"/>
</dbReference>
<accession>A0A4P9W5C7</accession>
<reference evidence="4" key="1">
    <citation type="journal article" date="2018" name="Nat. Microbiol.">
        <title>Leveraging single-cell genomics to expand the fungal tree of life.</title>
        <authorList>
            <person name="Ahrendt S.R."/>
            <person name="Quandt C.A."/>
            <person name="Ciobanu D."/>
            <person name="Clum A."/>
            <person name="Salamov A."/>
            <person name="Andreopoulos B."/>
            <person name="Cheng J.F."/>
            <person name="Woyke T."/>
            <person name="Pelin A."/>
            <person name="Henrissat B."/>
            <person name="Reynolds N.K."/>
            <person name="Benny G.L."/>
            <person name="Smith M.E."/>
            <person name="James T.Y."/>
            <person name="Grigoriev I.V."/>
        </authorList>
    </citation>
    <scope>NUCLEOTIDE SEQUENCE [LARGE SCALE GENOMIC DNA]</scope>
</reference>
<name>A0A4P9W5C7_9FUNG</name>
<dbReference type="AlphaFoldDB" id="A0A4P9W5C7"/>
<gene>
    <name evidence="3" type="ORF">BDK51DRAFT_27853</name>
</gene>
<feature type="domain" description="SAC" evidence="2">
    <location>
        <begin position="1"/>
        <end position="62"/>
    </location>
</feature>
<dbReference type="GO" id="GO:0043812">
    <property type="term" value="F:phosphatidylinositol-4-phosphate phosphatase activity"/>
    <property type="evidence" value="ECO:0007669"/>
    <property type="project" value="TreeGrafter"/>
</dbReference>
<dbReference type="InterPro" id="IPR002013">
    <property type="entry name" value="SAC_dom"/>
</dbReference>
<dbReference type="PANTHER" id="PTHR45662:SF2">
    <property type="entry name" value="PHOSPHATIDYLINOSITOL-3-PHOSPHATASE SAC1"/>
    <property type="match status" value="1"/>
</dbReference>
<evidence type="ECO:0000256" key="1">
    <source>
        <dbReference type="SAM" id="Phobius"/>
    </source>
</evidence>
<protein>
    <recommendedName>
        <fullName evidence="2">SAC domain-containing protein</fullName>
    </recommendedName>
</protein>
<dbReference type="PROSITE" id="PS50275">
    <property type="entry name" value="SAC"/>
    <property type="match status" value="1"/>
</dbReference>
<sequence length="236" mass="26297">MDCLDRTNVVQSVLARRSLTLQLRDLGILEANEIVENTGELEKMFKNVWAENADEVSRQYSGTGALKTDFTRTGKRTKAGALQDLSNSIVRYVRNNFFDGGRQDGFDLLLGVYRVGGGSGVSPFAVKDKPLLVILLPLGIILSIFMIMASFLVQSHATYTYHLLFTTFWLMVIVASFRMIFRHGLDFVDVPRLERSQHLAGSGASHDNIQMVALDGLEERKPPFAEKREGKVGKVA</sequence>
<dbReference type="PANTHER" id="PTHR45662">
    <property type="entry name" value="PHOSPHATIDYLINOSITIDE PHOSPHATASE SAC1"/>
    <property type="match status" value="1"/>
</dbReference>
<evidence type="ECO:0000313" key="4">
    <source>
        <dbReference type="Proteomes" id="UP000269721"/>
    </source>
</evidence>
<keyword evidence="1" id="KW-0812">Transmembrane</keyword>
<feature type="transmembrane region" description="Helical" evidence="1">
    <location>
        <begin position="131"/>
        <end position="153"/>
    </location>
</feature>